<sequence>MSDIEKLLAAASDDAGQPMQHSVDDIVRRGRRSVRRRRIATASTVALTAAAIVGGVTTWSATRPGSVAPAGSSASPVAAVDAETRKAIAPAPPVSPLDDSAIIEKCMVYDKMRTWDPKPWNKPGILTSRWHVAVKTGGAHTVKAILVAPDRRIGAYCQFKNDSKAPSGSYGRFPVTDASRNGTIFQAGYADGLNVPGDVRKILVEVPGEAVVRQALMGTDGFYTLGTQDRSTGVKPSGATGKPRIRGYAADGSKILDRELPFVVGLPPIPER</sequence>
<dbReference type="RefSeq" id="WP_132210414.1">
    <property type="nucleotide sequence ID" value="NZ_SLWN01000006.1"/>
</dbReference>
<keyword evidence="1" id="KW-0812">Transmembrane</keyword>
<keyword evidence="1" id="KW-1133">Transmembrane helix</keyword>
<keyword evidence="1" id="KW-0472">Membrane</keyword>
<accession>A0A4V2RZS5</accession>
<keyword evidence="3" id="KW-1185">Reference proteome</keyword>
<feature type="transmembrane region" description="Helical" evidence="1">
    <location>
        <begin position="39"/>
        <end position="59"/>
    </location>
</feature>
<evidence type="ECO:0000313" key="3">
    <source>
        <dbReference type="Proteomes" id="UP000294508"/>
    </source>
</evidence>
<dbReference type="OrthoDB" id="3803964at2"/>
<organism evidence="2 3">
    <name type="scientific">Kribbella steppae</name>
    <dbReference type="NCBI Taxonomy" id="2512223"/>
    <lineage>
        <taxon>Bacteria</taxon>
        <taxon>Bacillati</taxon>
        <taxon>Actinomycetota</taxon>
        <taxon>Actinomycetes</taxon>
        <taxon>Propionibacteriales</taxon>
        <taxon>Kribbellaceae</taxon>
        <taxon>Kribbella</taxon>
    </lineage>
</organism>
<reference evidence="2 3" key="1">
    <citation type="journal article" date="2015" name="Stand. Genomic Sci.">
        <title>Genomic Encyclopedia of Bacterial and Archaeal Type Strains, Phase III: the genomes of soil and plant-associated and newly described type strains.</title>
        <authorList>
            <person name="Whitman W.B."/>
            <person name="Woyke T."/>
            <person name="Klenk H.P."/>
            <person name="Zhou Y."/>
            <person name="Lilburn T.G."/>
            <person name="Beck B.J."/>
            <person name="De Vos P."/>
            <person name="Vandamme P."/>
            <person name="Eisen J.A."/>
            <person name="Garrity G."/>
            <person name="Hugenholtz P."/>
            <person name="Kyrpides N.C."/>
        </authorList>
    </citation>
    <scope>NUCLEOTIDE SEQUENCE [LARGE SCALE GENOMIC DNA]</scope>
    <source>
        <strain evidence="2 3">VKM Ac-2572</strain>
    </source>
</reference>
<name>A0A4V2RZS5_9ACTN</name>
<evidence type="ECO:0000256" key="1">
    <source>
        <dbReference type="SAM" id="Phobius"/>
    </source>
</evidence>
<comment type="caution">
    <text evidence="2">The sequence shown here is derived from an EMBL/GenBank/DDBJ whole genome shotgun (WGS) entry which is preliminary data.</text>
</comment>
<protein>
    <submittedName>
        <fullName evidence="2">Uncharacterized protein</fullName>
    </submittedName>
</protein>
<dbReference type="AlphaFoldDB" id="A0A4V2RZS5"/>
<dbReference type="EMBL" id="SLWN01000006">
    <property type="protein sequence ID" value="TCO28210.1"/>
    <property type="molecule type" value="Genomic_DNA"/>
</dbReference>
<gene>
    <name evidence="2" type="ORF">EV652_106195</name>
</gene>
<evidence type="ECO:0000313" key="2">
    <source>
        <dbReference type="EMBL" id="TCO28210.1"/>
    </source>
</evidence>
<proteinExistence type="predicted"/>
<dbReference type="Proteomes" id="UP000294508">
    <property type="component" value="Unassembled WGS sequence"/>
</dbReference>